<keyword evidence="3" id="KW-1185">Reference proteome</keyword>
<dbReference type="InterPro" id="IPR003425">
    <property type="entry name" value="CCB3/YggT"/>
</dbReference>
<organism evidence="2 3">
    <name type="scientific">Prototheca wickerhamii</name>
    <dbReference type="NCBI Taxonomy" id="3111"/>
    <lineage>
        <taxon>Eukaryota</taxon>
        <taxon>Viridiplantae</taxon>
        <taxon>Chlorophyta</taxon>
        <taxon>core chlorophytes</taxon>
        <taxon>Trebouxiophyceae</taxon>
        <taxon>Chlorellales</taxon>
        <taxon>Chlorellaceae</taxon>
        <taxon>Prototheca</taxon>
    </lineage>
</organism>
<name>A0AAD9INT7_PROWI</name>
<dbReference type="AlphaFoldDB" id="A0AAD9INT7"/>
<proteinExistence type="predicted"/>
<keyword evidence="1" id="KW-0812">Transmembrane</keyword>
<evidence type="ECO:0000313" key="3">
    <source>
        <dbReference type="Proteomes" id="UP001255856"/>
    </source>
</evidence>
<dbReference type="PANTHER" id="PTHR33219">
    <property type="entry name" value="YLMG HOMOLOG PROTEIN 2, CHLOROPLASTIC"/>
    <property type="match status" value="1"/>
</dbReference>
<evidence type="ECO:0000313" key="2">
    <source>
        <dbReference type="EMBL" id="KAK2080360.1"/>
    </source>
</evidence>
<sequence length="111" mass="12577">MMSLLIPFASVSSGTDSLLILTKAVASFVKLYLLLLFIRVLLSWFPTFTWWDRQPWLALRQVTDPYLKLFSGLVPPLLGTIDLTPLIGFFILQARESEGGEVRLEEAMCQN</sequence>
<comment type="caution">
    <text evidence="2">The sequence shown here is derived from an EMBL/GenBank/DDBJ whole genome shotgun (WGS) entry which is preliminary data.</text>
</comment>
<accession>A0AAD9INT7</accession>
<keyword evidence="1" id="KW-1133">Transmembrane helix</keyword>
<keyword evidence="1" id="KW-0472">Membrane</keyword>
<protein>
    <submittedName>
        <fullName evidence="2">Uncharacterized protein</fullName>
    </submittedName>
</protein>
<dbReference type="GO" id="GO:0016020">
    <property type="term" value="C:membrane"/>
    <property type="evidence" value="ECO:0007669"/>
    <property type="project" value="InterPro"/>
</dbReference>
<evidence type="ECO:0000256" key="1">
    <source>
        <dbReference type="SAM" id="Phobius"/>
    </source>
</evidence>
<dbReference type="EMBL" id="JASFZW010000001">
    <property type="protein sequence ID" value="KAK2080360.1"/>
    <property type="molecule type" value="Genomic_DNA"/>
</dbReference>
<dbReference type="Proteomes" id="UP001255856">
    <property type="component" value="Unassembled WGS sequence"/>
</dbReference>
<dbReference type="Pfam" id="PF02325">
    <property type="entry name" value="CCB3_YggT"/>
    <property type="match status" value="1"/>
</dbReference>
<feature type="transmembrane region" description="Helical" evidence="1">
    <location>
        <begin position="31"/>
        <end position="51"/>
    </location>
</feature>
<gene>
    <name evidence="2" type="ORF">QBZ16_000213</name>
</gene>
<dbReference type="PANTHER" id="PTHR33219:SF14">
    <property type="entry name" value="PROTEIN COFACTOR ASSEMBLY OF COMPLEX C SUBUNIT B CCB3, CHLOROPLASTIC-RELATED"/>
    <property type="match status" value="1"/>
</dbReference>
<dbReference type="GO" id="GO:0010020">
    <property type="term" value="P:chloroplast fission"/>
    <property type="evidence" value="ECO:0007669"/>
    <property type="project" value="TreeGrafter"/>
</dbReference>
<reference evidence="2" key="1">
    <citation type="submission" date="2021-01" db="EMBL/GenBank/DDBJ databases">
        <authorList>
            <person name="Eckstrom K.M.E."/>
        </authorList>
    </citation>
    <scope>NUCLEOTIDE SEQUENCE</scope>
    <source>
        <strain evidence="2">UVCC 0001</strain>
    </source>
</reference>